<comment type="caution">
    <text evidence="2">The sequence shown here is derived from an EMBL/GenBank/DDBJ whole genome shotgun (WGS) entry which is preliminary data.</text>
</comment>
<feature type="region of interest" description="Disordered" evidence="1">
    <location>
        <begin position="1"/>
        <end position="23"/>
    </location>
</feature>
<sequence>MSPSSSCSCSSSSSSSSSKHAFLTHSPPTTTVYSLLPRTIRPISCRCTHLHNPPISAKACILIMLDRFDKLWSRLVHLTMTREVFLAAERVIIHLRRSGIEFCHLVGREMGVEVTRGKRKEVSVLFLVPGRGEVGHRLVAEMIAHLNNGEEKGVQNVASRYWYDWEDWTVSQPWNYVKEDGKKEIKIDIPDKGEEVPWQNVMNRLAEVIESVGGCTLPRPEFDTRVQRVAEEIKMFGVRGYQFSVEKVWRQVTKRKSYPLVRLAVMARKGREEVRIPRAVMLLELGQKEGSARSHVQNFAVFYEGEWPVCHQYRSSIPLPTLEGLKQLLEG</sequence>
<feature type="compositionally biased region" description="Low complexity" evidence="1">
    <location>
        <begin position="1"/>
        <end position="18"/>
    </location>
</feature>
<evidence type="ECO:0000256" key="1">
    <source>
        <dbReference type="SAM" id="MobiDB-lite"/>
    </source>
</evidence>
<evidence type="ECO:0000313" key="3">
    <source>
        <dbReference type="Proteomes" id="UP000199727"/>
    </source>
</evidence>
<protein>
    <submittedName>
        <fullName evidence="2">Uncharacterized protein</fullName>
    </submittedName>
</protein>
<dbReference type="Proteomes" id="UP000199727">
    <property type="component" value="Unassembled WGS sequence"/>
</dbReference>
<evidence type="ECO:0000313" key="2">
    <source>
        <dbReference type="EMBL" id="OXG18436.1"/>
    </source>
</evidence>
<accession>A0A854QH19</accession>
<name>A0A854QH19_CRYNE</name>
<gene>
    <name evidence="2" type="ORF">C361_04561</name>
</gene>
<dbReference type="EMBL" id="AMKT01000056">
    <property type="protein sequence ID" value="OXG18436.1"/>
    <property type="molecule type" value="Genomic_DNA"/>
</dbReference>
<dbReference type="AlphaFoldDB" id="A0A854QH19"/>
<dbReference type="OrthoDB" id="2568964at2759"/>
<organism evidence="2 3">
    <name type="scientific">Cryptococcus neoformans Tu259-1</name>
    <dbReference type="NCBI Taxonomy" id="1230072"/>
    <lineage>
        <taxon>Eukaryota</taxon>
        <taxon>Fungi</taxon>
        <taxon>Dikarya</taxon>
        <taxon>Basidiomycota</taxon>
        <taxon>Agaricomycotina</taxon>
        <taxon>Tremellomycetes</taxon>
        <taxon>Tremellales</taxon>
        <taxon>Cryptococcaceae</taxon>
        <taxon>Cryptococcus</taxon>
        <taxon>Cryptococcus neoformans species complex</taxon>
    </lineage>
</organism>
<proteinExistence type="predicted"/>
<reference evidence="2 3" key="1">
    <citation type="submission" date="2017-06" db="EMBL/GenBank/DDBJ databases">
        <title>Global population genomics of the pathogenic fungus Cryptococcus neoformans var. grubii.</title>
        <authorList>
            <person name="Cuomo C."/>
            <person name="Litvintseva A."/>
            <person name="Chen Y."/>
            <person name="Young S."/>
            <person name="Zeng Q."/>
            <person name="Chapman S."/>
            <person name="Gujja S."/>
            <person name="Saif S."/>
            <person name="Birren B."/>
        </authorList>
    </citation>
    <scope>NUCLEOTIDE SEQUENCE [LARGE SCALE GENOMIC DNA]</scope>
    <source>
        <strain evidence="2 3">Tu259-1</strain>
    </source>
</reference>